<name>A0A8X6MYV3_NEPPI</name>
<sequence>MHRSKLFFDQKSISQANLTNLRNIVGTSDEVLRGLKALGNEATSRDPWLIQLLLQKLDPETRRLWSVKTSDVELPTWEEFLEFLNTRCSTLEFMIYDE</sequence>
<dbReference type="EMBL" id="BMAW01098409">
    <property type="protein sequence ID" value="GFS84734.1"/>
    <property type="molecule type" value="Genomic_DNA"/>
</dbReference>
<dbReference type="OrthoDB" id="8065581at2759"/>
<proteinExistence type="predicted"/>
<protein>
    <submittedName>
        <fullName evidence="1">Uncharacterized protein</fullName>
    </submittedName>
</protein>
<dbReference type="AlphaFoldDB" id="A0A8X6MYV3"/>
<reference evidence="1" key="1">
    <citation type="submission" date="2020-08" db="EMBL/GenBank/DDBJ databases">
        <title>Multicomponent nature underlies the extraordinary mechanical properties of spider dragline silk.</title>
        <authorList>
            <person name="Kono N."/>
            <person name="Nakamura H."/>
            <person name="Mori M."/>
            <person name="Yoshida Y."/>
            <person name="Ohtoshi R."/>
            <person name="Malay A.D."/>
            <person name="Moran D.A.P."/>
            <person name="Tomita M."/>
            <person name="Numata K."/>
            <person name="Arakawa K."/>
        </authorList>
    </citation>
    <scope>NUCLEOTIDE SEQUENCE</scope>
</reference>
<dbReference type="InterPro" id="IPR005312">
    <property type="entry name" value="DUF1759"/>
</dbReference>
<evidence type="ECO:0000313" key="2">
    <source>
        <dbReference type="Proteomes" id="UP000887013"/>
    </source>
</evidence>
<keyword evidence="2" id="KW-1185">Reference proteome</keyword>
<organism evidence="1 2">
    <name type="scientific">Nephila pilipes</name>
    <name type="common">Giant wood spider</name>
    <name type="synonym">Nephila maculata</name>
    <dbReference type="NCBI Taxonomy" id="299642"/>
    <lineage>
        <taxon>Eukaryota</taxon>
        <taxon>Metazoa</taxon>
        <taxon>Ecdysozoa</taxon>
        <taxon>Arthropoda</taxon>
        <taxon>Chelicerata</taxon>
        <taxon>Arachnida</taxon>
        <taxon>Araneae</taxon>
        <taxon>Araneomorphae</taxon>
        <taxon>Entelegynae</taxon>
        <taxon>Araneoidea</taxon>
        <taxon>Nephilidae</taxon>
        <taxon>Nephila</taxon>
    </lineage>
</organism>
<comment type="caution">
    <text evidence="1">The sequence shown here is derived from an EMBL/GenBank/DDBJ whole genome shotgun (WGS) entry which is preliminary data.</text>
</comment>
<accession>A0A8X6MYV3</accession>
<gene>
    <name evidence="1" type="primary">AVEN_88668_1</name>
    <name evidence="1" type="ORF">NPIL_271271</name>
</gene>
<dbReference type="Pfam" id="PF03564">
    <property type="entry name" value="DUF1759"/>
    <property type="match status" value="1"/>
</dbReference>
<evidence type="ECO:0000313" key="1">
    <source>
        <dbReference type="EMBL" id="GFS84734.1"/>
    </source>
</evidence>
<dbReference type="Proteomes" id="UP000887013">
    <property type="component" value="Unassembled WGS sequence"/>
</dbReference>